<keyword evidence="2" id="KW-0812">Transmembrane</keyword>
<keyword evidence="2" id="KW-1133">Transmembrane helix</keyword>
<protein>
    <submittedName>
        <fullName evidence="3">Uncharacterized protein</fullName>
    </submittedName>
</protein>
<keyword evidence="4" id="KW-1185">Reference proteome</keyword>
<feature type="region of interest" description="Disordered" evidence="1">
    <location>
        <begin position="1"/>
        <end position="30"/>
    </location>
</feature>
<organism evidence="3 4">
    <name type="scientific">Gossypium arboreum</name>
    <name type="common">Tree cotton</name>
    <name type="synonym">Gossypium nanking</name>
    <dbReference type="NCBI Taxonomy" id="29729"/>
    <lineage>
        <taxon>Eukaryota</taxon>
        <taxon>Viridiplantae</taxon>
        <taxon>Streptophyta</taxon>
        <taxon>Embryophyta</taxon>
        <taxon>Tracheophyta</taxon>
        <taxon>Spermatophyta</taxon>
        <taxon>Magnoliopsida</taxon>
        <taxon>eudicotyledons</taxon>
        <taxon>Gunneridae</taxon>
        <taxon>Pentapetalae</taxon>
        <taxon>rosids</taxon>
        <taxon>malvids</taxon>
        <taxon>Malvales</taxon>
        <taxon>Malvaceae</taxon>
        <taxon>Malvoideae</taxon>
        <taxon>Gossypium</taxon>
    </lineage>
</organism>
<evidence type="ECO:0000313" key="3">
    <source>
        <dbReference type="EMBL" id="KAK5824972.1"/>
    </source>
</evidence>
<gene>
    <name evidence="3" type="ORF">PVK06_019771</name>
</gene>
<feature type="transmembrane region" description="Helical" evidence="2">
    <location>
        <begin position="222"/>
        <end position="239"/>
    </location>
</feature>
<name>A0ABR0PKP1_GOSAR</name>
<sequence length="268" mass="29983">MVKIKNSHIEGRRNRYGSNRRGYGGGTKGDWVGPSGREVSTLVETPFFRCSTTWEKMIGYLSIKGMQVRNFAYEFNIIHGECQLSDSFDVKYRGRNCIEGKSKTNNPHRYKSSIKSLQEAAMTVDLCQPSQQLNDSSPQPPPVRTPFPQQRGQPLDNIDLCFSGPHFRMACMADSGNKPHLRHKGEGAIHLSYRIYAVGITLCISLQIVILILEGMSRSHNFFVNCTVILGVFLCILMVDEDPVATTDRIPAGAITPLYNHVFVNRAG</sequence>
<accession>A0ABR0PKP1</accession>
<dbReference type="EMBL" id="JARKNE010000006">
    <property type="protein sequence ID" value="KAK5824972.1"/>
    <property type="molecule type" value="Genomic_DNA"/>
</dbReference>
<keyword evidence="2" id="KW-0472">Membrane</keyword>
<evidence type="ECO:0000256" key="1">
    <source>
        <dbReference type="SAM" id="MobiDB-lite"/>
    </source>
</evidence>
<proteinExistence type="predicted"/>
<evidence type="ECO:0000313" key="4">
    <source>
        <dbReference type="Proteomes" id="UP001358586"/>
    </source>
</evidence>
<dbReference type="Proteomes" id="UP001358586">
    <property type="component" value="Chromosome 6"/>
</dbReference>
<feature type="transmembrane region" description="Helical" evidence="2">
    <location>
        <begin position="193"/>
        <end position="213"/>
    </location>
</feature>
<reference evidence="3 4" key="1">
    <citation type="submission" date="2023-03" db="EMBL/GenBank/DDBJ databases">
        <title>WGS of Gossypium arboreum.</title>
        <authorList>
            <person name="Yu D."/>
        </authorList>
    </citation>
    <scope>NUCLEOTIDE SEQUENCE [LARGE SCALE GENOMIC DNA]</scope>
    <source>
        <tissue evidence="3">Leaf</tissue>
    </source>
</reference>
<evidence type="ECO:0000256" key="2">
    <source>
        <dbReference type="SAM" id="Phobius"/>
    </source>
</evidence>
<comment type="caution">
    <text evidence="3">The sequence shown here is derived from an EMBL/GenBank/DDBJ whole genome shotgun (WGS) entry which is preliminary data.</text>
</comment>
<feature type="region of interest" description="Disordered" evidence="1">
    <location>
        <begin position="130"/>
        <end position="155"/>
    </location>
</feature>